<dbReference type="SUPFAM" id="SSF55068">
    <property type="entry name" value="Peptide methionine sulfoxide reductase"/>
    <property type="match status" value="1"/>
</dbReference>
<organism evidence="6 7">
    <name type="scientific">Xiashengella succiniciproducens</name>
    <dbReference type="NCBI Taxonomy" id="2949635"/>
    <lineage>
        <taxon>Bacteria</taxon>
        <taxon>Pseudomonadati</taxon>
        <taxon>Bacteroidota</taxon>
        <taxon>Bacteroidia</taxon>
        <taxon>Marinilabiliales</taxon>
        <taxon>Marinilabiliaceae</taxon>
        <taxon>Xiashengella</taxon>
    </lineage>
</organism>
<evidence type="ECO:0000259" key="5">
    <source>
        <dbReference type="Pfam" id="PF01625"/>
    </source>
</evidence>
<evidence type="ECO:0000256" key="1">
    <source>
        <dbReference type="ARBA" id="ARBA00023002"/>
    </source>
</evidence>
<reference evidence="6" key="1">
    <citation type="submission" date="2022-05" db="EMBL/GenBank/DDBJ databases">
        <authorList>
            <person name="Sun X."/>
        </authorList>
    </citation>
    <scope>NUCLEOTIDE SEQUENCE</scope>
    <source>
        <strain evidence="6">Ai-910</strain>
    </source>
</reference>
<dbReference type="Pfam" id="PF01625">
    <property type="entry name" value="PMSR"/>
    <property type="match status" value="1"/>
</dbReference>
<evidence type="ECO:0000256" key="4">
    <source>
        <dbReference type="HAMAP-Rule" id="MF_01401"/>
    </source>
</evidence>
<feature type="domain" description="Peptide methionine sulphoxide reductase MsrA" evidence="5">
    <location>
        <begin position="8"/>
        <end position="160"/>
    </location>
</feature>
<sequence>MAENRREEAVFGGGCYWCLEAVYQRVKGVEKVVSGFSGGTVKNPSYKEVCTGNTGHAEVVKITYDPEVVSYEVLLGIFFGTHDPTTLNRQGEDIGTQYRSVIFYLDEGQRDAAAAYIKELTREGIYSNPIVTQLLPLQEFYKAEDYHDNYFNNNPNQPYCSAVIAPKVAKFRAKYANWLKD</sequence>
<dbReference type="Gene3D" id="3.30.1060.10">
    <property type="entry name" value="Peptide methionine sulphoxide reductase MsrA"/>
    <property type="match status" value="1"/>
</dbReference>
<gene>
    <name evidence="4 6" type="primary">msrA</name>
    <name evidence="6" type="ORF">M9189_06870</name>
</gene>
<comment type="catalytic activity">
    <reaction evidence="3 4">
        <text>[thioredoxin]-disulfide + L-methionine + H2O = L-methionine (S)-S-oxide + [thioredoxin]-dithiol</text>
        <dbReference type="Rhea" id="RHEA:19993"/>
        <dbReference type="Rhea" id="RHEA-COMP:10698"/>
        <dbReference type="Rhea" id="RHEA-COMP:10700"/>
        <dbReference type="ChEBI" id="CHEBI:15377"/>
        <dbReference type="ChEBI" id="CHEBI:29950"/>
        <dbReference type="ChEBI" id="CHEBI:50058"/>
        <dbReference type="ChEBI" id="CHEBI:57844"/>
        <dbReference type="ChEBI" id="CHEBI:58772"/>
        <dbReference type="EC" id="1.8.4.11"/>
    </reaction>
</comment>
<dbReference type="InterPro" id="IPR002569">
    <property type="entry name" value="Met_Sox_Rdtase_MsrA_dom"/>
</dbReference>
<dbReference type="KEGG" id="alkq:M9189_06870"/>
<dbReference type="PANTHER" id="PTHR43774:SF1">
    <property type="entry name" value="PEPTIDE METHIONINE SULFOXIDE REDUCTASE MSRA 2"/>
    <property type="match status" value="1"/>
</dbReference>
<dbReference type="Proteomes" id="UP001056426">
    <property type="component" value="Chromosome"/>
</dbReference>
<dbReference type="EMBL" id="CP098400">
    <property type="protein sequence ID" value="URW78584.1"/>
    <property type="molecule type" value="Genomic_DNA"/>
</dbReference>
<dbReference type="EC" id="1.8.4.11" evidence="4"/>
<comment type="catalytic activity">
    <reaction evidence="2 4">
        <text>L-methionyl-[protein] + [thioredoxin]-disulfide + H2O = L-methionyl-(S)-S-oxide-[protein] + [thioredoxin]-dithiol</text>
        <dbReference type="Rhea" id="RHEA:14217"/>
        <dbReference type="Rhea" id="RHEA-COMP:10698"/>
        <dbReference type="Rhea" id="RHEA-COMP:10700"/>
        <dbReference type="Rhea" id="RHEA-COMP:12313"/>
        <dbReference type="Rhea" id="RHEA-COMP:12315"/>
        <dbReference type="ChEBI" id="CHEBI:15377"/>
        <dbReference type="ChEBI" id="CHEBI:16044"/>
        <dbReference type="ChEBI" id="CHEBI:29950"/>
        <dbReference type="ChEBI" id="CHEBI:44120"/>
        <dbReference type="ChEBI" id="CHEBI:50058"/>
        <dbReference type="EC" id="1.8.4.11"/>
    </reaction>
</comment>
<evidence type="ECO:0000256" key="2">
    <source>
        <dbReference type="ARBA" id="ARBA00047806"/>
    </source>
</evidence>
<protein>
    <recommendedName>
        <fullName evidence="4">Peptide methionine sulfoxide reductase MsrA</fullName>
        <shortName evidence="4">Protein-methionine-S-oxide reductase</shortName>
        <ecNumber evidence="4">1.8.4.11</ecNumber>
    </recommendedName>
    <alternativeName>
        <fullName evidence="4">Peptide-methionine (S)-S-oxide reductase</fullName>
        <shortName evidence="4">Peptide Met(O) reductase</shortName>
    </alternativeName>
</protein>
<feature type="active site" evidence="4">
    <location>
        <position position="15"/>
    </location>
</feature>
<evidence type="ECO:0000313" key="7">
    <source>
        <dbReference type="Proteomes" id="UP001056426"/>
    </source>
</evidence>
<comment type="similarity">
    <text evidence="4">Belongs to the MsrA Met sulfoxide reductase family.</text>
</comment>
<dbReference type="PANTHER" id="PTHR43774">
    <property type="entry name" value="PEPTIDE METHIONINE SULFOXIDE REDUCTASE"/>
    <property type="match status" value="1"/>
</dbReference>
<keyword evidence="1 4" id="KW-0560">Oxidoreductase</keyword>
<evidence type="ECO:0000256" key="3">
    <source>
        <dbReference type="ARBA" id="ARBA00048782"/>
    </source>
</evidence>
<comment type="function">
    <text evidence="4">Has an important function as a repair enzyme for proteins that have been inactivated by oxidation. Catalyzes the reversible oxidation-reduction of methionine sulfoxide in proteins to methionine.</text>
</comment>
<dbReference type="HAMAP" id="MF_01401">
    <property type="entry name" value="MsrA"/>
    <property type="match status" value="1"/>
</dbReference>
<keyword evidence="7" id="KW-1185">Reference proteome</keyword>
<proteinExistence type="inferred from homology"/>
<dbReference type="NCBIfam" id="TIGR00401">
    <property type="entry name" value="msrA"/>
    <property type="match status" value="1"/>
</dbReference>
<reference evidence="6" key="2">
    <citation type="submission" date="2022-06" db="EMBL/GenBank/DDBJ databases">
        <title>Xiashengella guii gen. nov. sp. nov., a bacterium isolated form anaerobic digestion tank.</title>
        <authorList>
            <person name="Huang H."/>
        </authorList>
    </citation>
    <scope>NUCLEOTIDE SEQUENCE</scope>
    <source>
        <strain evidence="6">Ai-910</strain>
    </source>
</reference>
<dbReference type="InterPro" id="IPR036509">
    <property type="entry name" value="Met_Sox_Rdtase_MsrA_sf"/>
</dbReference>
<dbReference type="RefSeq" id="WP_250721948.1">
    <property type="nucleotide sequence ID" value="NZ_CP098400.1"/>
</dbReference>
<name>A0A9J6ZMU0_9BACT</name>
<accession>A0A9J6ZMU0</accession>
<evidence type="ECO:0000313" key="6">
    <source>
        <dbReference type="EMBL" id="URW78584.1"/>
    </source>
</evidence>
<dbReference type="AlphaFoldDB" id="A0A9J6ZMU0"/>
<dbReference type="GO" id="GO:0008113">
    <property type="term" value="F:peptide-methionine (S)-S-oxide reductase activity"/>
    <property type="evidence" value="ECO:0007669"/>
    <property type="project" value="UniProtKB-UniRule"/>
</dbReference>